<reference evidence="1" key="1">
    <citation type="submission" date="2016-08" db="EMBL/GenBank/DDBJ databases">
        <authorList>
            <person name="Seilhamer J.J."/>
        </authorList>
    </citation>
    <scope>NUCLEOTIDE SEQUENCE</scope>
    <source>
        <strain evidence="1">86</strain>
    </source>
</reference>
<dbReference type="AlphaFoldDB" id="A0A212L255"/>
<gene>
    <name evidence="1" type="ORF">KL86PLE_100288</name>
</gene>
<accession>A0A212L255</accession>
<name>A0A212L255_9HYPH</name>
<sequence>MADTRPCIELAIPPRLFLAVANGKTFSCFDSVGNITDVGAYEELLQVRVDLAFAIDEALSPLNAAQNRSAVRWLDRVSDAALFELDNQPAAKAMRAISWWLAGVLDDGLVDLWQGSQADRAITKLMRWNDNTFDLLRHRACEAIDASAQKQARRLGEAMNAMGYFLAG</sequence>
<dbReference type="RefSeq" id="WP_288199089.1">
    <property type="nucleotide sequence ID" value="NZ_LT608334.1"/>
</dbReference>
<organism evidence="1">
    <name type="scientific">uncultured Pleomorphomonas sp</name>
    <dbReference type="NCBI Taxonomy" id="442121"/>
    <lineage>
        <taxon>Bacteria</taxon>
        <taxon>Pseudomonadati</taxon>
        <taxon>Pseudomonadota</taxon>
        <taxon>Alphaproteobacteria</taxon>
        <taxon>Hyphomicrobiales</taxon>
        <taxon>Pleomorphomonadaceae</taxon>
        <taxon>Pleomorphomonas</taxon>
        <taxon>environmental samples</taxon>
    </lineage>
</organism>
<evidence type="ECO:0000313" key="1">
    <source>
        <dbReference type="EMBL" id="SCM71620.1"/>
    </source>
</evidence>
<proteinExistence type="predicted"/>
<dbReference type="EMBL" id="FMJD01000002">
    <property type="protein sequence ID" value="SCM71620.1"/>
    <property type="molecule type" value="Genomic_DNA"/>
</dbReference>
<protein>
    <submittedName>
        <fullName evidence="1">Uncharacterized protein</fullName>
    </submittedName>
</protein>